<proteinExistence type="predicted"/>
<feature type="non-terminal residue" evidence="2">
    <location>
        <position position="1"/>
    </location>
</feature>
<keyword evidence="1" id="KW-0472">Membrane</keyword>
<sequence>LPYTFYASAGLAFIVILLTLLLPETKSKSMDDEEDYEKNQSDA</sequence>
<feature type="transmembrane region" description="Helical" evidence="1">
    <location>
        <begin position="6"/>
        <end position="23"/>
    </location>
</feature>
<dbReference type="EMBL" id="CAJOBP010080198">
    <property type="protein sequence ID" value="CAF4912248.1"/>
    <property type="molecule type" value="Genomic_DNA"/>
</dbReference>
<name>A0A821VTD0_9BILA</name>
<keyword evidence="1" id="KW-0812">Transmembrane</keyword>
<evidence type="ECO:0000256" key="1">
    <source>
        <dbReference type="SAM" id="Phobius"/>
    </source>
</evidence>
<protein>
    <submittedName>
        <fullName evidence="2">Uncharacterized protein</fullName>
    </submittedName>
</protein>
<evidence type="ECO:0000313" key="3">
    <source>
        <dbReference type="Proteomes" id="UP000663873"/>
    </source>
</evidence>
<accession>A0A821VTD0</accession>
<gene>
    <name evidence="2" type="ORF">UJA718_LOCUS46020</name>
</gene>
<comment type="caution">
    <text evidence="2">The sequence shown here is derived from an EMBL/GenBank/DDBJ whole genome shotgun (WGS) entry which is preliminary data.</text>
</comment>
<dbReference type="AlphaFoldDB" id="A0A821VTD0"/>
<dbReference type="Proteomes" id="UP000663873">
    <property type="component" value="Unassembled WGS sequence"/>
</dbReference>
<keyword evidence="1" id="KW-1133">Transmembrane helix</keyword>
<evidence type="ECO:0000313" key="2">
    <source>
        <dbReference type="EMBL" id="CAF4912248.1"/>
    </source>
</evidence>
<reference evidence="2" key="1">
    <citation type="submission" date="2021-02" db="EMBL/GenBank/DDBJ databases">
        <authorList>
            <person name="Nowell W R."/>
        </authorList>
    </citation>
    <scope>NUCLEOTIDE SEQUENCE</scope>
</reference>
<keyword evidence="3" id="KW-1185">Reference proteome</keyword>
<organism evidence="2 3">
    <name type="scientific">Rotaria socialis</name>
    <dbReference type="NCBI Taxonomy" id="392032"/>
    <lineage>
        <taxon>Eukaryota</taxon>
        <taxon>Metazoa</taxon>
        <taxon>Spiralia</taxon>
        <taxon>Gnathifera</taxon>
        <taxon>Rotifera</taxon>
        <taxon>Eurotatoria</taxon>
        <taxon>Bdelloidea</taxon>
        <taxon>Philodinida</taxon>
        <taxon>Philodinidae</taxon>
        <taxon>Rotaria</taxon>
    </lineage>
</organism>